<dbReference type="STRING" id="1188229.GlitD10_1309"/>
<proteinExistence type="predicted"/>
<accession>A0A1J0ACG6</accession>
<dbReference type="RefSeq" id="WP_071454187.1">
    <property type="nucleotide sequence ID" value="NZ_CP017675.1"/>
</dbReference>
<name>A0A1J0ACG6_9CYAN</name>
<reference evidence="1 2" key="1">
    <citation type="submission" date="2016-10" db="EMBL/GenBank/DDBJ databases">
        <title>Description of Gloeomargarita lithophora gen. nov., sp. nov., a thylakoid-bearing basal-branching cyanobacterium with intracellular carbonates, and proposal for Gloeomargaritales ord. nov.</title>
        <authorList>
            <person name="Moreira D."/>
            <person name="Tavera R."/>
            <person name="Benzerara K."/>
            <person name="Skouri-Panet F."/>
            <person name="Couradeau E."/>
            <person name="Gerard E."/>
            <person name="Loussert C."/>
            <person name="Novelo E."/>
            <person name="Zivanovic Y."/>
            <person name="Lopez-Garcia P."/>
        </authorList>
    </citation>
    <scope>NUCLEOTIDE SEQUENCE [LARGE SCALE GENOMIC DNA]</scope>
    <source>
        <strain evidence="1 2">D10</strain>
    </source>
</reference>
<dbReference type="EMBL" id="CP017675">
    <property type="protein sequence ID" value="APB33630.1"/>
    <property type="molecule type" value="Genomic_DNA"/>
</dbReference>
<dbReference type="OrthoDB" id="465343at2"/>
<dbReference type="InterPro" id="IPR016780">
    <property type="entry name" value="UCP020893"/>
</dbReference>
<dbReference type="PIRSF" id="PIRSF020893">
    <property type="entry name" value="UCP020893"/>
    <property type="match status" value="1"/>
</dbReference>
<gene>
    <name evidence="1" type="ORF">GlitD10_1309</name>
</gene>
<dbReference type="KEGG" id="glt:GlitD10_1309"/>
<dbReference type="AlphaFoldDB" id="A0A1J0ACG6"/>
<evidence type="ECO:0000313" key="1">
    <source>
        <dbReference type="EMBL" id="APB33630.1"/>
    </source>
</evidence>
<organism evidence="1 2">
    <name type="scientific">Gloeomargarita lithophora Alchichica-D10</name>
    <dbReference type="NCBI Taxonomy" id="1188229"/>
    <lineage>
        <taxon>Bacteria</taxon>
        <taxon>Bacillati</taxon>
        <taxon>Cyanobacteriota</taxon>
        <taxon>Cyanophyceae</taxon>
        <taxon>Gloeomargaritales</taxon>
        <taxon>Gloeomargaritaceae</taxon>
        <taxon>Gloeomargarita</taxon>
    </lineage>
</organism>
<dbReference type="Proteomes" id="UP000180235">
    <property type="component" value="Chromosome"/>
</dbReference>
<sequence>MVQVPESIGFEQAIDQTQTLISSHVNQEITPQQFAQGVQKLVQSENGARGFFVTYLTLEHELADQPDQFLVNTLQNSPEIVSELLVKNLVMSTAMAITHRRNQDEVMAQGSDRVQRRTQGLIQLLNLPAITTKAQELYRNAAGTAGVYSEFLDRWGYDAEQKQAMQGVLQPWIGH</sequence>
<keyword evidence="2" id="KW-1185">Reference proteome</keyword>
<evidence type="ECO:0000313" key="2">
    <source>
        <dbReference type="Proteomes" id="UP000180235"/>
    </source>
</evidence>
<protein>
    <submittedName>
        <fullName evidence="1">Uncharacterized protein</fullName>
    </submittedName>
</protein>